<dbReference type="Proteomes" id="UP001168972">
    <property type="component" value="Unassembled WGS sequence"/>
</dbReference>
<name>A0AA39G101_MICHY</name>
<keyword evidence="1" id="KW-0472">Membrane</keyword>
<reference evidence="2" key="1">
    <citation type="journal article" date="2023" name="bioRxiv">
        <title>Scaffold-level genome assemblies of two parasitoid biocontrol wasps reveal the parthenogenesis mechanism and an associated novel virus.</title>
        <authorList>
            <person name="Inwood S."/>
            <person name="Skelly J."/>
            <person name="Guhlin J."/>
            <person name="Harrop T."/>
            <person name="Goldson S."/>
            <person name="Dearden P."/>
        </authorList>
    </citation>
    <scope>NUCLEOTIDE SEQUENCE</scope>
    <source>
        <strain evidence="2">Lincoln</strain>
        <tissue evidence="2">Whole body</tissue>
    </source>
</reference>
<keyword evidence="3" id="KW-1185">Reference proteome</keyword>
<keyword evidence="1" id="KW-1133">Transmembrane helix</keyword>
<proteinExistence type="predicted"/>
<gene>
    <name evidence="2" type="ORF">PV327_005264</name>
</gene>
<evidence type="ECO:0000313" key="2">
    <source>
        <dbReference type="EMBL" id="KAK0179519.1"/>
    </source>
</evidence>
<accession>A0AA39G101</accession>
<sequence length="186" mass="21394">MQQSVVRYRLTLAKHSRTNTRDKAVVRLRQRSWGNLQGPHNSLWEMCDCKSAPSNQSVGFVLRPQDALTSVCSRPINGFCDRHLKSLLLELNNLFKVENKILQGVYNILQFRRRNSSWRGLSVASTFHRCGFYPFKDRPGWHDSYTILRSRPRDILCLLLLLLSSSWVIVSLSTTVCTLGVNRVCV</sequence>
<comment type="caution">
    <text evidence="2">The sequence shown here is derived from an EMBL/GenBank/DDBJ whole genome shotgun (WGS) entry which is preliminary data.</text>
</comment>
<dbReference type="EMBL" id="JAQQBR010000003">
    <property type="protein sequence ID" value="KAK0179519.1"/>
    <property type="molecule type" value="Genomic_DNA"/>
</dbReference>
<feature type="transmembrane region" description="Helical" evidence="1">
    <location>
        <begin position="155"/>
        <end position="181"/>
    </location>
</feature>
<organism evidence="2 3">
    <name type="scientific">Microctonus hyperodae</name>
    <name type="common">Parasitoid wasp</name>
    <dbReference type="NCBI Taxonomy" id="165561"/>
    <lineage>
        <taxon>Eukaryota</taxon>
        <taxon>Metazoa</taxon>
        <taxon>Ecdysozoa</taxon>
        <taxon>Arthropoda</taxon>
        <taxon>Hexapoda</taxon>
        <taxon>Insecta</taxon>
        <taxon>Pterygota</taxon>
        <taxon>Neoptera</taxon>
        <taxon>Endopterygota</taxon>
        <taxon>Hymenoptera</taxon>
        <taxon>Apocrita</taxon>
        <taxon>Ichneumonoidea</taxon>
        <taxon>Braconidae</taxon>
        <taxon>Euphorinae</taxon>
        <taxon>Microctonus</taxon>
    </lineage>
</organism>
<evidence type="ECO:0000256" key="1">
    <source>
        <dbReference type="SAM" id="Phobius"/>
    </source>
</evidence>
<reference evidence="2" key="2">
    <citation type="submission" date="2023-03" db="EMBL/GenBank/DDBJ databases">
        <authorList>
            <person name="Inwood S.N."/>
            <person name="Skelly J.G."/>
            <person name="Guhlin J."/>
            <person name="Harrop T.W.R."/>
            <person name="Goldson S.G."/>
            <person name="Dearden P.K."/>
        </authorList>
    </citation>
    <scope>NUCLEOTIDE SEQUENCE</scope>
    <source>
        <strain evidence="2">Lincoln</strain>
        <tissue evidence="2">Whole body</tissue>
    </source>
</reference>
<keyword evidence="1" id="KW-0812">Transmembrane</keyword>
<dbReference type="AlphaFoldDB" id="A0AA39G101"/>
<protein>
    <submittedName>
        <fullName evidence="2">Uncharacterized protein</fullName>
    </submittedName>
</protein>
<evidence type="ECO:0000313" key="3">
    <source>
        <dbReference type="Proteomes" id="UP001168972"/>
    </source>
</evidence>